<dbReference type="InterPro" id="IPR017972">
    <property type="entry name" value="Cyt_P450_CS"/>
</dbReference>
<evidence type="ECO:0000256" key="4">
    <source>
        <dbReference type="ARBA" id="ARBA00022723"/>
    </source>
</evidence>
<keyword evidence="5 9" id="KW-0560">Oxidoreductase</keyword>
<evidence type="ECO:0000313" key="11">
    <source>
        <dbReference type="RefSeq" id="XP_004510931.1"/>
    </source>
</evidence>
<reference evidence="11" key="2">
    <citation type="submission" date="2025-08" db="UniProtKB">
        <authorList>
            <consortium name="RefSeq"/>
        </authorList>
    </citation>
    <scope>IDENTIFICATION</scope>
    <source>
        <tissue evidence="11">Etiolated seedlings</tissue>
    </source>
</reference>
<dbReference type="PRINTS" id="PR00385">
    <property type="entry name" value="P450"/>
</dbReference>
<dbReference type="InterPro" id="IPR036396">
    <property type="entry name" value="Cyt_P450_sf"/>
</dbReference>
<dbReference type="GO" id="GO:0006629">
    <property type="term" value="P:lipid metabolic process"/>
    <property type="evidence" value="ECO:0007669"/>
    <property type="project" value="UniProtKB-ARBA"/>
</dbReference>
<reference evidence="10" key="1">
    <citation type="journal article" date="2013" name="Nat. Biotechnol.">
        <title>Draft genome sequence of chickpea (Cicer arietinum) provides a resource for trait improvement.</title>
        <authorList>
            <person name="Varshney R.K."/>
            <person name="Song C."/>
            <person name="Saxena R.K."/>
            <person name="Azam S."/>
            <person name="Yu S."/>
            <person name="Sharpe A.G."/>
            <person name="Cannon S."/>
            <person name="Baek J."/>
            <person name="Rosen B.D."/>
            <person name="Tar'an B."/>
            <person name="Millan T."/>
            <person name="Zhang X."/>
            <person name="Ramsay L.D."/>
            <person name="Iwata A."/>
            <person name="Wang Y."/>
            <person name="Nelson W."/>
            <person name="Farmer A.D."/>
            <person name="Gaur P.M."/>
            <person name="Soderlund C."/>
            <person name="Penmetsa R.V."/>
            <person name="Xu C."/>
            <person name="Bharti A.K."/>
            <person name="He W."/>
            <person name="Winter P."/>
            <person name="Zhao S."/>
            <person name="Hane J.K."/>
            <person name="Carrasquilla-Garcia N."/>
            <person name="Condie J.A."/>
            <person name="Upadhyaya H.D."/>
            <person name="Luo M.C."/>
            <person name="Thudi M."/>
            <person name="Gowda C.L."/>
            <person name="Singh N.P."/>
            <person name="Lichtenzveig J."/>
            <person name="Gali K.K."/>
            <person name="Rubio J."/>
            <person name="Nadarajan N."/>
            <person name="Dolezel J."/>
            <person name="Bansal K.C."/>
            <person name="Xu X."/>
            <person name="Edwards D."/>
            <person name="Zhang G."/>
            <person name="Kahl G."/>
            <person name="Gil J."/>
            <person name="Singh K.B."/>
            <person name="Datta S.K."/>
            <person name="Jackson S.A."/>
            <person name="Wang J."/>
            <person name="Cook D.R."/>
        </authorList>
    </citation>
    <scope>NUCLEOTIDE SEQUENCE [LARGE SCALE GENOMIC DNA]</scope>
    <source>
        <strain evidence="10">cv. CDC Frontier</strain>
    </source>
</reference>
<comment type="similarity">
    <text evidence="2 9">Belongs to the cytochrome P450 family.</text>
</comment>
<proteinExistence type="inferred from homology"/>
<protein>
    <submittedName>
        <fullName evidence="11">Cytochrome P450 704C1-like</fullName>
    </submittedName>
</protein>
<evidence type="ECO:0000256" key="6">
    <source>
        <dbReference type="ARBA" id="ARBA00023004"/>
    </source>
</evidence>
<evidence type="ECO:0000313" key="10">
    <source>
        <dbReference type="Proteomes" id="UP000087171"/>
    </source>
</evidence>
<dbReference type="GO" id="GO:0005506">
    <property type="term" value="F:iron ion binding"/>
    <property type="evidence" value="ECO:0007669"/>
    <property type="project" value="InterPro"/>
</dbReference>
<dbReference type="GO" id="GO:0020037">
    <property type="term" value="F:heme binding"/>
    <property type="evidence" value="ECO:0007669"/>
    <property type="project" value="InterPro"/>
</dbReference>
<dbReference type="PROSITE" id="PS00086">
    <property type="entry name" value="CYTOCHROME_P450"/>
    <property type="match status" value="1"/>
</dbReference>
<keyword evidence="4 8" id="KW-0479">Metal-binding</keyword>
<dbReference type="SUPFAM" id="SSF48264">
    <property type="entry name" value="Cytochrome P450"/>
    <property type="match status" value="1"/>
</dbReference>
<dbReference type="AlphaFoldDB" id="A0A1S2YW98"/>
<dbReference type="GeneID" id="101505287"/>
<evidence type="ECO:0000256" key="7">
    <source>
        <dbReference type="ARBA" id="ARBA00023033"/>
    </source>
</evidence>
<name>A0A1S2YW98_CICAR</name>
<dbReference type="PANTHER" id="PTHR24296">
    <property type="entry name" value="CYTOCHROME P450"/>
    <property type="match status" value="1"/>
</dbReference>
<organism evidence="10 11">
    <name type="scientific">Cicer arietinum</name>
    <name type="common">Chickpea</name>
    <name type="synonym">Garbanzo</name>
    <dbReference type="NCBI Taxonomy" id="3827"/>
    <lineage>
        <taxon>Eukaryota</taxon>
        <taxon>Viridiplantae</taxon>
        <taxon>Streptophyta</taxon>
        <taxon>Embryophyta</taxon>
        <taxon>Tracheophyta</taxon>
        <taxon>Spermatophyta</taxon>
        <taxon>Magnoliopsida</taxon>
        <taxon>eudicotyledons</taxon>
        <taxon>Gunneridae</taxon>
        <taxon>Pentapetalae</taxon>
        <taxon>rosids</taxon>
        <taxon>fabids</taxon>
        <taxon>Fabales</taxon>
        <taxon>Fabaceae</taxon>
        <taxon>Papilionoideae</taxon>
        <taxon>50 kb inversion clade</taxon>
        <taxon>NPAAA clade</taxon>
        <taxon>Hologalegina</taxon>
        <taxon>IRL clade</taxon>
        <taxon>Cicereae</taxon>
        <taxon>Cicer</taxon>
    </lineage>
</organism>
<dbReference type="InterPro" id="IPR002401">
    <property type="entry name" value="Cyt_P450_E_grp-I"/>
</dbReference>
<evidence type="ECO:0000256" key="9">
    <source>
        <dbReference type="RuleBase" id="RU000461"/>
    </source>
</evidence>
<keyword evidence="3 8" id="KW-0349">Heme</keyword>
<keyword evidence="6 8" id="KW-0408">Iron</keyword>
<accession>A0A1S2YW98</accession>
<dbReference type="Proteomes" id="UP000087171">
    <property type="component" value="Chromosome Ca7"/>
</dbReference>
<evidence type="ECO:0000256" key="2">
    <source>
        <dbReference type="ARBA" id="ARBA00010617"/>
    </source>
</evidence>
<dbReference type="OrthoDB" id="1470350at2759"/>
<dbReference type="eggNOG" id="KOG0157">
    <property type="taxonomic scope" value="Eukaryota"/>
</dbReference>
<dbReference type="STRING" id="3827.A0A1S2YW98"/>
<dbReference type="Gene3D" id="1.10.630.10">
    <property type="entry name" value="Cytochrome P450"/>
    <property type="match status" value="1"/>
</dbReference>
<comment type="cofactor">
    <cofactor evidence="1 8">
        <name>heme</name>
        <dbReference type="ChEBI" id="CHEBI:30413"/>
    </cofactor>
</comment>
<dbReference type="GO" id="GO:0016705">
    <property type="term" value="F:oxidoreductase activity, acting on paired donors, with incorporation or reduction of molecular oxygen"/>
    <property type="evidence" value="ECO:0007669"/>
    <property type="project" value="InterPro"/>
</dbReference>
<dbReference type="InterPro" id="IPR001128">
    <property type="entry name" value="Cyt_P450"/>
</dbReference>
<evidence type="ECO:0000256" key="3">
    <source>
        <dbReference type="ARBA" id="ARBA00022617"/>
    </source>
</evidence>
<keyword evidence="10" id="KW-1185">Reference proteome</keyword>
<evidence type="ECO:0000256" key="8">
    <source>
        <dbReference type="PIRSR" id="PIRSR602401-1"/>
    </source>
</evidence>
<dbReference type="RefSeq" id="XP_004510931.1">
    <property type="nucleotide sequence ID" value="XM_004510874.3"/>
</dbReference>
<dbReference type="Pfam" id="PF00067">
    <property type="entry name" value="p450"/>
    <property type="match status" value="1"/>
</dbReference>
<dbReference type="CDD" id="cd11064">
    <property type="entry name" value="CYP86A"/>
    <property type="match status" value="1"/>
</dbReference>
<feature type="binding site" description="axial binding residue" evidence="8">
    <location>
        <position position="456"/>
    </location>
    <ligand>
        <name>heme</name>
        <dbReference type="ChEBI" id="CHEBI:30413"/>
    </ligand>
    <ligandPart>
        <name>Fe</name>
        <dbReference type="ChEBI" id="CHEBI:18248"/>
    </ligandPart>
</feature>
<dbReference type="PRINTS" id="PR00463">
    <property type="entry name" value="EP450I"/>
</dbReference>
<dbReference type="PaxDb" id="3827-XP_004510931.1"/>
<keyword evidence="7 9" id="KW-0503">Monooxygenase</keyword>
<gene>
    <name evidence="11" type="primary">LOC101505287</name>
</gene>
<evidence type="ECO:0000256" key="5">
    <source>
        <dbReference type="ARBA" id="ARBA00023002"/>
    </source>
</evidence>
<evidence type="ECO:0000256" key="1">
    <source>
        <dbReference type="ARBA" id="ARBA00001971"/>
    </source>
</evidence>
<dbReference type="GO" id="GO:0004497">
    <property type="term" value="F:monooxygenase activity"/>
    <property type="evidence" value="ECO:0007669"/>
    <property type="project" value="UniProtKB-KW"/>
</dbReference>
<dbReference type="KEGG" id="cam:101505287"/>
<sequence>MNMLFLFLFYSTSILFLCLILLFSILTLTTFIGQSIGNPKYPPVKATFFNQLINFTTLFHYLTQIAKTNPTFRILAPKKSKIYTTDTQNVQHILKTNFHNYSKGKFNHDTIVDLFGEGIFAVDGDKWKHQRKLASLEFSTRVHRDFSCNVFRRNAVKLVRVVSGFSNAGLVFDIQDKLMKCTLDSIFEVGFGVELNCLERSSKEANIFMKAFDDSNASVFRRYLDPFWKIKRVLNFGSEASLKKNVKIIDDFVHSLIKTKKELLSVQKDFEDKEDILTRFLLESKKDPSNMTDQYLRDIILNFMIAGKDTSANTLSWFFYMLCKNPLIQEKVTQEVINVTSTHESQVNLDEFVTNITDATLDRMHYLHATLTETLRLYPAVPMSGRTAEEEDILPDGYTVNKGETVYYLSYAMARMPYIWGDHAQQFIPQRWLKHGIFQPQSSFKFISFHGGPRICLGKHFAYRQMKIVSMVLLRFFRFKLANETNNVTYRTMFTLHINKGLSLYAIPRCDVSEVK</sequence>